<evidence type="ECO:0000259" key="21">
    <source>
        <dbReference type="PROSITE" id="PS50110"/>
    </source>
</evidence>
<dbReference type="SMART" id="SM00448">
    <property type="entry name" value="REC"/>
    <property type="match status" value="2"/>
</dbReference>
<dbReference type="InterPro" id="IPR001610">
    <property type="entry name" value="PAC"/>
</dbReference>
<keyword evidence="7 19" id="KW-0812">Transmembrane</keyword>
<dbReference type="PRINTS" id="PR00344">
    <property type="entry name" value="BCTRLSENSOR"/>
</dbReference>
<dbReference type="GO" id="GO:0005524">
    <property type="term" value="F:ATP binding"/>
    <property type="evidence" value="ECO:0007669"/>
    <property type="project" value="UniProtKB-KW"/>
</dbReference>
<evidence type="ECO:0000256" key="15">
    <source>
        <dbReference type="ARBA" id="ARBA00068150"/>
    </source>
</evidence>
<dbReference type="InterPro" id="IPR003594">
    <property type="entry name" value="HATPase_dom"/>
</dbReference>
<dbReference type="SUPFAM" id="SSF55785">
    <property type="entry name" value="PYP-like sensor domain (PAS domain)"/>
    <property type="match status" value="2"/>
</dbReference>
<evidence type="ECO:0000256" key="5">
    <source>
        <dbReference type="ARBA" id="ARBA00022553"/>
    </source>
</evidence>
<keyword evidence="6" id="KW-0808">Transferase</keyword>
<dbReference type="PROSITE" id="PS50110">
    <property type="entry name" value="RESPONSE_REGULATORY"/>
    <property type="match status" value="2"/>
</dbReference>
<dbReference type="InterPro" id="IPR004358">
    <property type="entry name" value="Sig_transdc_His_kin-like_C"/>
</dbReference>
<keyword evidence="8" id="KW-0547">Nucleotide-binding</keyword>
<keyword evidence="13 19" id="KW-0472">Membrane</keyword>
<evidence type="ECO:0000256" key="3">
    <source>
        <dbReference type="ARBA" id="ARBA00012438"/>
    </source>
</evidence>
<dbReference type="Gene3D" id="2.10.70.100">
    <property type="match status" value="1"/>
</dbReference>
<dbReference type="InterPro" id="IPR000700">
    <property type="entry name" value="PAS-assoc_C"/>
</dbReference>
<dbReference type="CDD" id="cd16922">
    <property type="entry name" value="HATPase_EvgS-ArcB-TorS-like"/>
    <property type="match status" value="1"/>
</dbReference>
<evidence type="ECO:0000256" key="14">
    <source>
        <dbReference type="ARBA" id="ARBA00064003"/>
    </source>
</evidence>
<sequence length="1321" mass="144775">MRPPGASRKERPGIFARWRRGPFPFPMISFLMFHMLGQGRHTMRISVPERFRRLSLRTTLMAIILLAILPTLGVAAVTLINAAQSLRNMSTQKLMESAHAVAHATSSELGATRRLLASLARFPTDTDPDRDGPPLFAEAVDGGHDTYIVQGGQRILGEQPGPELSQLILSAATIGKVQTSNILPQTDEAAPPRIALAVPTPLSAAEAAAAGEPDLQEVVVVTTAPDQLVRSLARATTQDSPTILAITDGNGRIIGRSVDSDKFIGRQVPDWQTLKDLGTRMGTFEAQTLEGAQIIFAFREIEGTPGWVAVSGEAVRTFDWRWQGPVLAMIGGSLLTVSVAVAVALLIAHLALRPIHSLVRRAQIIGTGMQDRRVPPSPVPPSFIREFETLRRSLEAADEAQRNFLNELCAQGRALRSSYAAQQEAERIARIGSWSLDPVSGVFTCSDLYYEMLRLDRNGPPITMNTLRLLTDEESYRRLCNAVELCREKGTPYEFEMTHRRTNGSTFTAWAQGRAEVDAQGRVIRLAGTIQDISERKEQNERLAVLADNIPGGLIFRATHYPHQGLRFAYISAGTERLIDVSPSEITQSPERLFALILPADRMKLARDFIASRRSGQPMDNKFRIRTQTGALLWLRLRAARRIQRTDHDIWDGVAVDITASQTAEAVLERAKETAEKAERAKSDFLATMSHELRTPMNTLIGMSRLALQTELDPKQRNYLEKINASANVLLGLINDILDLSRIEAGGIELENTVFRLDTVLETVASVTSLRAEEKGLELTFSVAPDMPEFLRGDPLRLGQVLTNLVGNAVKFTERGDIVVSVSPVRDAAGRIVKTRFTVRDTGIGMTREQIEGLFQPFYQATPDISRRYGGTGLGLAISRRLVGMMKGKIQVQSTPGEGSTFSFTAALEPVENAAEAEQACARRIETLRDRRVLIVDDNESARIALCDMVAGFGMHPEAAVNGAEALRILRENAATGRRFDLVLADWQMPVMNGIDLARHIRQDAGLLGPPAVLMVTAYRQLEVLPQVQDLGLPPVLLKPVTQSMMFDTLLDILSGTGASPAATREDTLAPFAALAGRRVLVVDDNALNQEVARDFLQLVHVEVETATNGREALEKLRESRFDAVLMDLHMPVMGGLDAVREIRRNPDWTDLPVIALTAQAGTEAELSGLGAGMTGHLTKPIEDIALYRILLEQLGREVIHAPRSTQYVLDLPGLQRRLGGDADRLRHLAGSFLMDLEPVPADFRTHLEAGDTDAIAGLAHQVKGTVGYFGADALERQAEIIEAAARNHDLAALRQEADAFLAMTESCISVIRAWLNSDAA</sequence>
<evidence type="ECO:0000313" key="24">
    <source>
        <dbReference type="EMBL" id="RWR08908.1"/>
    </source>
</evidence>
<dbReference type="InterPro" id="IPR003661">
    <property type="entry name" value="HisK_dim/P_dom"/>
</dbReference>
<dbReference type="InterPro" id="IPR011006">
    <property type="entry name" value="CheY-like_superfamily"/>
</dbReference>
<dbReference type="InterPro" id="IPR013655">
    <property type="entry name" value="PAS_fold_3"/>
</dbReference>
<dbReference type="SMART" id="SM00086">
    <property type="entry name" value="PAC"/>
    <property type="match status" value="2"/>
</dbReference>
<dbReference type="Gene3D" id="3.30.565.10">
    <property type="entry name" value="Histidine kinase-like ATPase, C-terminal domain"/>
    <property type="match status" value="1"/>
</dbReference>
<feature type="modified residue" description="Phosphohistidine" evidence="16">
    <location>
        <position position="1261"/>
    </location>
</feature>
<evidence type="ECO:0000256" key="1">
    <source>
        <dbReference type="ARBA" id="ARBA00000085"/>
    </source>
</evidence>
<evidence type="ECO:0000256" key="7">
    <source>
        <dbReference type="ARBA" id="ARBA00022692"/>
    </source>
</evidence>
<dbReference type="CDD" id="cd00082">
    <property type="entry name" value="HisKA"/>
    <property type="match status" value="1"/>
</dbReference>
<evidence type="ECO:0000256" key="10">
    <source>
        <dbReference type="ARBA" id="ARBA00022840"/>
    </source>
</evidence>
<feature type="domain" description="HPt" evidence="23">
    <location>
        <begin position="1222"/>
        <end position="1319"/>
    </location>
</feature>
<dbReference type="PROSITE" id="PS50113">
    <property type="entry name" value="PAC"/>
    <property type="match status" value="1"/>
</dbReference>
<dbReference type="InterPro" id="IPR035965">
    <property type="entry name" value="PAS-like_dom_sf"/>
</dbReference>
<keyword evidence="9" id="KW-0418">Kinase</keyword>
<dbReference type="SUPFAM" id="SSF47384">
    <property type="entry name" value="Homodimeric domain of signal transducing histidine kinase"/>
    <property type="match status" value="1"/>
</dbReference>
<feature type="domain" description="PAC" evidence="22">
    <location>
        <begin position="493"/>
        <end position="545"/>
    </location>
</feature>
<dbReference type="SMART" id="SM00388">
    <property type="entry name" value="HisKA"/>
    <property type="match status" value="1"/>
</dbReference>
<keyword evidence="5 17" id="KW-0597">Phosphoprotein</keyword>
<dbReference type="Pfam" id="PF02518">
    <property type="entry name" value="HATPase_c"/>
    <property type="match status" value="1"/>
</dbReference>
<evidence type="ECO:0000259" key="23">
    <source>
        <dbReference type="PROSITE" id="PS50894"/>
    </source>
</evidence>
<dbReference type="SUPFAM" id="SSF47226">
    <property type="entry name" value="Histidine-containing phosphotransfer domain, HPT domain"/>
    <property type="match status" value="1"/>
</dbReference>
<name>A0A443IQY8_9RHOB</name>
<evidence type="ECO:0000256" key="11">
    <source>
        <dbReference type="ARBA" id="ARBA00022989"/>
    </source>
</evidence>
<dbReference type="Gene3D" id="1.20.120.160">
    <property type="entry name" value="HPT domain"/>
    <property type="match status" value="1"/>
</dbReference>
<evidence type="ECO:0000256" key="18">
    <source>
        <dbReference type="SAM" id="Coils"/>
    </source>
</evidence>
<evidence type="ECO:0000256" key="9">
    <source>
        <dbReference type="ARBA" id="ARBA00022777"/>
    </source>
</evidence>
<dbReference type="SUPFAM" id="SSF52172">
    <property type="entry name" value="CheY-like"/>
    <property type="match status" value="2"/>
</dbReference>
<dbReference type="SUPFAM" id="SSF55874">
    <property type="entry name" value="ATPase domain of HSP90 chaperone/DNA topoisomerase II/histidine kinase"/>
    <property type="match status" value="1"/>
</dbReference>
<feature type="transmembrane region" description="Helical" evidence="19">
    <location>
        <begin position="21"/>
        <end position="39"/>
    </location>
</feature>
<protein>
    <recommendedName>
        <fullName evidence="15">Sensory/regulatory protein RpfC</fullName>
        <ecNumber evidence="3">2.7.13.3</ecNumber>
    </recommendedName>
</protein>
<dbReference type="CDD" id="cd18774">
    <property type="entry name" value="PDC2_HK_sensor"/>
    <property type="match status" value="1"/>
</dbReference>
<dbReference type="GO" id="GO:0000155">
    <property type="term" value="F:phosphorelay sensor kinase activity"/>
    <property type="evidence" value="ECO:0007669"/>
    <property type="project" value="InterPro"/>
</dbReference>
<evidence type="ECO:0000313" key="25">
    <source>
        <dbReference type="Proteomes" id="UP000285710"/>
    </source>
</evidence>
<evidence type="ECO:0000256" key="19">
    <source>
        <dbReference type="SAM" id="Phobius"/>
    </source>
</evidence>
<dbReference type="EC" id="2.7.13.3" evidence="3"/>
<feature type="transmembrane region" description="Helical" evidence="19">
    <location>
        <begin position="326"/>
        <end position="352"/>
    </location>
</feature>
<feature type="modified residue" description="4-aspartylphosphate" evidence="17">
    <location>
        <position position="1128"/>
    </location>
</feature>
<dbReference type="Gene3D" id="3.30.450.20">
    <property type="entry name" value="PAS domain"/>
    <property type="match status" value="2"/>
</dbReference>
<feature type="domain" description="Response regulatory" evidence="21">
    <location>
        <begin position="1079"/>
        <end position="1195"/>
    </location>
</feature>
<dbReference type="FunFam" id="1.10.287.130:FF:000002">
    <property type="entry name" value="Two-component osmosensing histidine kinase"/>
    <property type="match status" value="1"/>
</dbReference>
<dbReference type="FunFam" id="3.30.565.10:FF:000010">
    <property type="entry name" value="Sensor histidine kinase RcsC"/>
    <property type="match status" value="1"/>
</dbReference>
<evidence type="ECO:0000256" key="13">
    <source>
        <dbReference type="ARBA" id="ARBA00023136"/>
    </source>
</evidence>
<dbReference type="InterPro" id="IPR036641">
    <property type="entry name" value="HPT_dom_sf"/>
</dbReference>
<dbReference type="Pfam" id="PF01627">
    <property type="entry name" value="Hpt"/>
    <property type="match status" value="1"/>
</dbReference>
<evidence type="ECO:0000256" key="16">
    <source>
        <dbReference type="PROSITE-ProRule" id="PRU00110"/>
    </source>
</evidence>
<accession>A0A443IQY8</accession>
<evidence type="ECO:0000256" key="4">
    <source>
        <dbReference type="ARBA" id="ARBA00022475"/>
    </source>
</evidence>
<keyword evidence="12" id="KW-0902">Two-component regulatory system</keyword>
<keyword evidence="25" id="KW-1185">Reference proteome</keyword>
<evidence type="ECO:0000256" key="17">
    <source>
        <dbReference type="PROSITE-ProRule" id="PRU00169"/>
    </source>
</evidence>
<dbReference type="PANTHER" id="PTHR45339">
    <property type="entry name" value="HYBRID SIGNAL TRANSDUCTION HISTIDINE KINASE J"/>
    <property type="match status" value="1"/>
</dbReference>
<reference evidence="24 25" key="2">
    <citation type="submission" date="2019-01" db="EMBL/GenBank/DDBJ databases">
        <authorList>
            <person name="Li Y."/>
        </authorList>
    </citation>
    <scope>NUCLEOTIDE SEQUENCE [LARGE SCALE GENOMIC DNA]</scope>
    <source>
        <strain evidence="24 25">2D-5</strain>
    </source>
</reference>
<dbReference type="Pfam" id="PF13426">
    <property type="entry name" value="PAS_9"/>
    <property type="match status" value="1"/>
</dbReference>
<keyword evidence="10" id="KW-0067">ATP-binding</keyword>
<comment type="subcellular location">
    <subcellularLocation>
        <location evidence="2">Cell membrane</location>
        <topology evidence="2">Multi-pass membrane protein</topology>
    </subcellularLocation>
</comment>
<dbReference type="Gene3D" id="3.40.50.2300">
    <property type="match status" value="2"/>
</dbReference>
<keyword evidence="4" id="KW-1003">Cell membrane</keyword>
<dbReference type="InterPro" id="IPR005467">
    <property type="entry name" value="His_kinase_dom"/>
</dbReference>
<organism evidence="24 25">
    <name type="scientific">Paenirhodobacter populi</name>
    <dbReference type="NCBI Taxonomy" id="2306993"/>
    <lineage>
        <taxon>Bacteria</taxon>
        <taxon>Pseudomonadati</taxon>
        <taxon>Pseudomonadota</taxon>
        <taxon>Alphaproteobacteria</taxon>
        <taxon>Rhodobacterales</taxon>
        <taxon>Rhodobacter group</taxon>
        <taxon>Paenirhodobacter</taxon>
    </lineage>
</organism>
<keyword evidence="11 19" id="KW-1133">Transmembrane helix</keyword>
<dbReference type="Pfam" id="PF08447">
    <property type="entry name" value="PAS_3"/>
    <property type="match status" value="1"/>
</dbReference>
<reference evidence="24 25" key="1">
    <citation type="submission" date="2019-01" db="EMBL/GenBank/DDBJ databases">
        <title>Sinorhodobacter populi sp. nov. isolated from the symptomatic bark tissue of Populus euramericana canker.</title>
        <authorList>
            <person name="Xu G."/>
        </authorList>
    </citation>
    <scope>NUCLEOTIDE SEQUENCE [LARGE SCALE GENOMIC DNA]</scope>
    <source>
        <strain evidence="24 25">2D-5</strain>
    </source>
</reference>
<dbReference type="InterPro" id="IPR000014">
    <property type="entry name" value="PAS"/>
</dbReference>
<dbReference type="InterPro" id="IPR001789">
    <property type="entry name" value="Sig_transdc_resp-reg_receiver"/>
</dbReference>
<feature type="domain" description="Histidine kinase" evidence="20">
    <location>
        <begin position="688"/>
        <end position="910"/>
    </location>
</feature>
<dbReference type="EMBL" id="SAUW01000016">
    <property type="protein sequence ID" value="RWR08908.1"/>
    <property type="molecule type" value="Genomic_DNA"/>
</dbReference>
<dbReference type="Gene3D" id="1.10.287.130">
    <property type="match status" value="1"/>
</dbReference>
<dbReference type="CDD" id="cd17546">
    <property type="entry name" value="REC_hyHK_CKI1_RcsC-like"/>
    <property type="match status" value="2"/>
</dbReference>
<evidence type="ECO:0000256" key="12">
    <source>
        <dbReference type="ARBA" id="ARBA00023012"/>
    </source>
</evidence>
<dbReference type="InterPro" id="IPR036097">
    <property type="entry name" value="HisK_dim/P_sf"/>
</dbReference>
<dbReference type="PROSITE" id="PS50109">
    <property type="entry name" value="HIS_KIN"/>
    <property type="match status" value="1"/>
</dbReference>
<dbReference type="PANTHER" id="PTHR45339:SF1">
    <property type="entry name" value="HYBRID SIGNAL TRANSDUCTION HISTIDINE KINASE J"/>
    <property type="match status" value="1"/>
</dbReference>
<feature type="domain" description="Response regulatory" evidence="21">
    <location>
        <begin position="932"/>
        <end position="1054"/>
    </location>
</feature>
<keyword evidence="18" id="KW-0175">Coiled coil</keyword>
<dbReference type="Pfam" id="PF00512">
    <property type="entry name" value="HisKA"/>
    <property type="match status" value="1"/>
</dbReference>
<gene>
    <name evidence="24" type="ORF">D2T33_15230</name>
</gene>
<dbReference type="PROSITE" id="PS50894">
    <property type="entry name" value="HPT"/>
    <property type="match status" value="1"/>
</dbReference>
<feature type="modified residue" description="4-aspartylphosphate" evidence="17">
    <location>
        <position position="986"/>
    </location>
</feature>
<dbReference type="Pfam" id="PF00072">
    <property type="entry name" value="Response_reg"/>
    <property type="match status" value="2"/>
</dbReference>
<dbReference type="SMART" id="SM00387">
    <property type="entry name" value="HATPase_c"/>
    <property type="match status" value="1"/>
</dbReference>
<comment type="caution">
    <text evidence="24">The sequence shown here is derived from an EMBL/GenBank/DDBJ whole genome shotgun (WGS) entry which is preliminary data.</text>
</comment>
<evidence type="ECO:0000259" key="22">
    <source>
        <dbReference type="PROSITE" id="PS50113"/>
    </source>
</evidence>
<dbReference type="CDD" id="cd00130">
    <property type="entry name" value="PAS"/>
    <property type="match status" value="1"/>
</dbReference>
<feature type="transmembrane region" description="Helical" evidence="19">
    <location>
        <begin position="59"/>
        <end position="83"/>
    </location>
</feature>
<dbReference type="Proteomes" id="UP000285710">
    <property type="component" value="Unassembled WGS sequence"/>
</dbReference>
<comment type="catalytic activity">
    <reaction evidence="1">
        <text>ATP + protein L-histidine = ADP + protein N-phospho-L-histidine.</text>
        <dbReference type="EC" id="2.7.13.3"/>
    </reaction>
</comment>
<feature type="coiled-coil region" evidence="18">
    <location>
        <begin position="661"/>
        <end position="688"/>
    </location>
</feature>
<comment type="subunit">
    <text evidence="14">At low DSF concentrations, interacts with RpfF.</text>
</comment>
<dbReference type="InterPro" id="IPR008207">
    <property type="entry name" value="Sig_transdc_His_kin_Hpt_dom"/>
</dbReference>
<evidence type="ECO:0000256" key="2">
    <source>
        <dbReference type="ARBA" id="ARBA00004651"/>
    </source>
</evidence>
<evidence type="ECO:0000256" key="8">
    <source>
        <dbReference type="ARBA" id="ARBA00022741"/>
    </source>
</evidence>
<proteinExistence type="predicted"/>
<dbReference type="InterPro" id="IPR036890">
    <property type="entry name" value="HATPase_C_sf"/>
</dbReference>
<evidence type="ECO:0000256" key="6">
    <source>
        <dbReference type="ARBA" id="ARBA00022679"/>
    </source>
</evidence>
<dbReference type="GO" id="GO:0005886">
    <property type="term" value="C:plasma membrane"/>
    <property type="evidence" value="ECO:0007669"/>
    <property type="project" value="UniProtKB-SubCell"/>
</dbReference>
<evidence type="ECO:0000259" key="20">
    <source>
        <dbReference type="PROSITE" id="PS50109"/>
    </source>
</evidence>